<dbReference type="Proteomes" id="UP000276215">
    <property type="component" value="Unassembled WGS sequence"/>
</dbReference>
<evidence type="ECO:0000313" key="2">
    <source>
        <dbReference type="Proteomes" id="UP000276215"/>
    </source>
</evidence>
<gene>
    <name evidence="1" type="ORF">L873DRAFT_1851508</name>
</gene>
<name>A0A3N4K6R8_9PEZI</name>
<proteinExistence type="predicted"/>
<keyword evidence="2" id="KW-1185">Reference proteome</keyword>
<dbReference type="EMBL" id="ML120351">
    <property type="protein sequence ID" value="RPB06250.1"/>
    <property type="molecule type" value="Genomic_DNA"/>
</dbReference>
<accession>A0A3N4K6R8</accession>
<dbReference type="AlphaFoldDB" id="A0A3N4K6R8"/>
<organism evidence="1 2">
    <name type="scientific">Choiromyces venosus 120613-1</name>
    <dbReference type="NCBI Taxonomy" id="1336337"/>
    <lineage>
        <taxon>Eukaryota</taxon>
        <taxon>Fungi</taxon>
        <taxon>Dikarya</taxon>
        <taxon>Ascomycota</taxon>
        <taxon>Pezizomycotina</taxon>
        <taxon>Pezizomycetes</taxon>
        <taxon>Pezizales</taxon>
        <taxon>Tuberaceae</taxon>
        <taxon>Choiromyces</taxon>
    </lineage>
</organism>
<reference evidence="1 2" key="1">
    <citation type="journal article" date="2018" name="Nat. Ecol. Evol.">
        <title>Pezizomycetes genomes reveal the molecular basis of ectomycorrhizal truffle lifestyle.</title>
        <authorList>
            <person name="Murat C."/>
            <person name="Payen T."/>
            <person name="Noel B."/>
            <person name="Kuo A."/>
            <person name="Morin E."/>
            <person name="Chen J."/>
            <person name="Kohler A."/>
            <person name="Krizsan K."/>
            <person name="Balestrini R."/>
            <person name="Da Silva C."/>
            <person name="Montanini B."/>
            <person name="Hainaut M."/>
            <person name="Levati E."/>
            <person name="Barry K.W."/>
            <person name="Belfiori B."/>
            <person name="Cichocki N."/>
            <person name="Clum A."/>
            <person name="Dockter R.B."/>
            <person name="Fauchery L."/>
            <person name="Guy J."/>
            <person name="Iotti M."/>
            <person name="Le Tacon F."/>
            <person name="Lindquist E.A."/>
            <person name="Lipzen A."/>
            <person name="Malagnac F."/>
            <person name="Mello A."/>
            <person name="Molinier V."/>
            <person name="Miyauchi S."/>
            <person name="Poulain J."/>
            <person name="Riccioni C."/>
            <person name="Rubini A."/>
            <person name="Sitrit Y."/>
            <person name="Splivallo R."/>
            <person name="Traeger S."/>
            <person name="Wang M."/>
            <person name="Zifcakova L."/>
            <person name="Wipf D."/>
            <person name="Zambonelli A."/>
            <person name="Paolocci F."/>
            <person name="Nowrousian M."/>
            <person name="Ottonello S."/>
            <person name="Baldrian P."/>
            <person name="Spatafora J.W."/>
            <person name="Henrissat B."/>
            <person name="Nagy L.G."/>
            <person name="Aury J.M."/>
            <person name="Wincker P."/>
            <person name="Grigoriev I.V."/>
            <person name="Bonfante P."/>
            <person name="Martin F.M."/>
        </authorList>
    </citation>
    <scope>NUCLEOTIDE SEQUENCE [LARGE SCALE GENOMIC DNA]</scope>
    <source>
        <strain evidence="1 2">120613-1</strain>
    </source>
</reference>
<evidence type="ECO:0000313" key="1">
    <source>
        <dbReference type="EMBL" id="RPB06250.1"/>
    </source>
</evidence>
<protein>
    <submittedName>
        <fullName evidence="1">Uncharacterized protein</fullName>
    </submittedName>
</protein>
<sequence length="136" mass="15988">MLLFHPHLAYSSFSPRLLLRHCNKPILLHFLLLPLMDLIYLYFEPSAGANARLHCGPESSPYREKRIREWFNAKASAVLRRNCNLQYPLGIHQTPRVWWFQSTHLTWKLKLPLRMNQIPIISYNVLLNILVHSCTG</sequence>